<dbReference type="InterPro" id="IPR054542">
    <property type="entry name" value="Cys_met_metab_PP"/>
</dbReference>
<name>A0ABW0SLB0_9GAMM</name>
<proteinExistence type="inferred from homology"/>
<evidence type="ECO:0000256" key="3">
    <source>
        <dbReference type="RuleBase" id="RU362118"/>
    </source>
</evidence>
<evidence type="ECO:0000256" key="1">
    <source>
        <dbReference type="ARBA" id="ARBA00001933"/>
    </source>
</evidence>
<dbReference type="CDD" id="cd00614">
    <property type="entry name" value="CGS_like"/>
    <property type="match status" value="1"/>
</dbReference>
<dbReference type="Gene3D" id="3.90.1150.10">
    <property type="entry name" value="Aspartate Aminotransferase, domain 1"/>
    <property type="match status" value="1"/>
</dbReference>
<dbReference type="PANTHER" id="PTHR11808">
    <property type="entry name" value="TRANS-SULFURATION ENZYME FAMILY MEMBER"/>
    <property type="match status" value="1"/>
</dbReference>
<evidence type="ECO:0000256" key="2">
    <source>
        <dbReference type="ARBA" id="ARBA00022898"/>
    </source>
</evidence>
<dbReference type="NCBIfam" id="NF006450">
    <property type="entry name" value="PRK08776.1"/>
    <property type="match status" value="1"/>
</dbReference>
<keyword evidence="2 3" id="KW-0663">Pyridoxal phosphate</keyword>
<keyword evidence="5" id="KW-1185">Reference proteome</keyword>
<protein>
    <submittedName>
        <fullName evidence="4">O-succinylhomoserine (Thiol)-lyase</fullName>
    </submittedName>
</protein>
<dbReference type="InterPro" id="IPR015422">
    <property type="entry name" value="PyrdxlP-dep_Trfase_small"/>
</dbReference>
<reference evidence="5" key="1">
    <citation type="journal article" date="2019" name="Int. J. Syst. Evol. Microbiol.">
        <title>The Global Catalogue of Microorganisms (GCM) 10K type strain sequencing project: providing services to taxonomists for standard genome sequencing and annotation.</title>
        <authorList>
            <consortium name="The Broad Institute Genomics Platform"/>
            <consortium name="The Broad Institute Genome Sequencing Center for Infectious Disease"/>
            <person name="Wu L."/>
            <person name="Ma J."/>
        </authorList>
    </citation>
    <scope>NUCLEOTIDE SEQUENCE [LARGE SCALE GENOMIC DNA]</scope>
    <source>
        <strain evidence="5">KACC 11407</strain>
    </source>
</reference>
<dbReference type="InterPro" id="IPR015424">
    <property type="entry name" value="PyrdxlP-dep_Trfase"/>
</dbReference>
<sequence length="403" mass="42334">MTTPFRTAASRQLCTTAVRAGIDRDAAFGAVTPPLVLSSNFSFAGFDQKRQYDYTRSGNPTRDLLGEALAELEGGAGGVVTATGMGAITLLLNALLVPGDRLVVPHDCYGGSWRLFNALAKKGAFELVTADLTDPRALAEALRDPPRLVWIETPSNPLLRITDLRFVIEAAHKAGALAVVDNTFLSPALQQPIAFGADFVLHSTTKYINGHSDVVGGAVVAKDAGQHQQLTWWANALGLTGSPFDSFLTLRGLRTLDARLRVHQENTQALVAMFDGHPAVAAVHYPGLERHVGHSVAAKQQHGFGAMLSVELAGGTDAVRAFLDGLQCFTLAESLGGVESLIAHPATMTHAAMAPEARAAAGIGDGLLRLSVGIEHADDLASDIAAALERAATATGSARRVAK</sequence>
<dbReference type="PROSITE" id="PS00868">
    <property type="entry name" value="CYS_MET_METAB_PP"/>
    <property type="match status" value="1"/>
</dbReference>
<dbReference type="InterPro" id="IPR015421">
    <property type="entry name" value="PyrdxlP-dep_Trfase_major"/>
</dbReference>
<dbReference type="Pfam" id="PF01053">
    <property type="entry name" value="Cys_Met_Meta_PP"/>
    <property type="match status" value="1"/>
</dbReference>
<evidence type="ECO:0000313" key="4">
    <source>
        <dbReference type="EMBL" id="MFC5569745.1"/>
    </source>
</evidence>
<comment type="similarity">
    <text evidence="3">Belongs to the trans-sulfuration enzymes family.</text>
</comment>
<comment type="cofactor">
    <cofactor evidence="1 3">
        <name>pyridoxal 5'-phosphate</name>
        <dbReference type="ChEBI" id="CHEBI:597326"/>
    </cofactor>
</comment>
<dbReference type="Proteomes" id="UP001596036">
    <property type="component" value="Unassembled WGS sequence"/>
</dbReference>
<dbReference type="EMBL" id="JBHSNM010000001">
    <property type="protein sequence ID" value="MFC5569745.1"/>
    <property type="molecule type" value="Genomic_DNA"/>
</dbReference>
<evidence type="ECO:0000313" key="5">
    <source>
        <dbReference type="Proteomes" id="UP001596036"/>
    </source>
</evidence>
<accession>A0ABW0SLB0</accession>
<dbReference type="NCBIfam" id="TIGR02080">
    <property type="entry name" value="O_succ_thio_ly"/>
    <property type="match status" value="1"/>
</dbReference>
<organism evidence="4 5">
    <name type="scientific">Lysobacter yangpyeongensis</name>
    <dbReference type="NCBI Taxonomy" id="346182"/>
    <lineage>
        <taxon>Bacteria</taxon>
        <taxon>Pseudomonadati</taxon>
        <taxon>Pseudomonadota</taxon>
        <taxon>Gammaproteobacteria</taxon>
        <taxon>Lysobacterales</taxon>
        <taxon>Lysobacteraceae</taxon>
        <taxon>Lysobacter</taxon>
    </lineage>
</organism>
<dbReference type="RefSeq" id="WP_386753974.1">
    <property type="nucleotide sequence ID" value="NZ_JBHSNM010000001.1"/>
</dbReference>
<dbReference type="InterPro" id="IPR000277">
    <property type="entry name" value="Cys/Met-Metab_PyrdxlP-dep_enz"/>
</dbReference>
<dbReference type="PIRSF" id="PIRSF001434">
    <property type="entry name" value="CGS"/>
    <property type="match status" value="1"/>
</dbReference>
<comment type="caution">
    <text evidence="4">The sequence shown here is derived from an EMBL/GenBank/DDBJ whole genome shotgun (WGS) entry which is preliminary data.</text>
</comment>
<gene>
    <name evidence="4" type="ORF">ACFPN1_06690</name>
</gene>
<dbReference type="InterPro" id="IPR011821">
    <property type="entry name" value="O_succ_thio_ly"/>
</dbReference>
<dbReference type="PANTHER" id="PTHR11808:SF75">
    <property type="entry name" value="CYSTATHIONINE GAMMA-SYNTHASE"/>
    <property type="match status" value="1"/>
</dbReference>
<dbReference type="Gene3D" id="3.40.640.10">
    <property type="entry name" value="Type I PLP-dependent aspartate aminotransferase-like (Major domain)"/>
    <property type="match status" value="1"/>
</dbReference>
<dbReference type="SUPFAM" id="SSF53383">
    <property type="entry name" value="PLP-dependent transferases"/>
    <property type="match status" value="1"/>
</dbReference>